<evidence type="ECO:0000313" key="4">
    <source>
        <dbReference type="EMBL" id="MCY9759287.1"/>
    </source>
</evidence>
<proteinExistence type="predicted"/>
<keyword evidence="5" id="KW-1185">Reference proteome</keyword>
<dbReference type="PANTHER" id="PTHR43479">
    <property type="entry name" value="ACREF/ENVCD OPERON REPRESSOR-RELATED"/>
    <property type="match status" value="1"/>
</dbReference>
<dbReference type="Gene3D" id="1.10.10.60">
    <property type="entry name" value="Homeodomain-like"/>
    <property type="match status" value="1"/>
</dbReference>
<keyword evidence="1 2" id="KW-0238">DNA-binding</keyword>
<dbReference type="Gene3D" id="1.10.357.10">
    <property type="entry name" value="Tetracycline Repressor, domain 2"/>
    <property type="match status" value="1"/>
</dbReference>
<evidence type="ECO:0000256" key="2">
    <source>
        <dbReference type="PROSITE-ProRule" id="PRU00335"/>
    </source>
</evidence>
<dbReference type="InterPro" id="IPR023772">
    <property type="entry name" value="DNA-bd_HTH_TetR-type_CS"/>
</dbReference>
<gene>
    <name evidence="4" type="ORF">M5X12_01750</name>
</gene>
<comment type="caution">
    <text evidence="4">The sequence shown here is derived from an EMBL/GenBank/DDBJ whole genome shotgun (WGS) entry which is preliminary data.</text>
</comment>
<accession>A0ABT4GRG1</accession>
<dbReference type="InterPro" id="IPR050624">
    <property type="entry name" value="HTH-type_Tx_Regulator"/>
</dbReference>
<reference evidence="4 5" key="1">
    <citation type="submission" date="2022-05" db="EMBL/GenBank/DDBJ databases">
        <title>Genome Sequencing of Bee-Associated Microbes.</title>
        <authorList>
            <person name="Dunlap C."/>
        </authorList>
    </citation>
    <scope>NUCLEOTIDE SEQUENCE [LARGE SCALE GENOMIC DNA]</scope>
    <source>
        <strain evidence="4 5">NRRL B-04010</strain>
    </source>
</reference>
<dbReference type="PROSITE" id="PS50977">
    <property type="entry name" value="HTH_TETR_2"/>
    <property type="match status" value="1"/>
</dbReference>
<dbReference type="SUPFAM" id="SSF48498">
    <property type="entry name" value="Tetracyclin repressor-like, C-terminal domain"/>
    <property type="match status" value="1"/>
</dbReference>
<dbReference type="PRINTS" id="PR00455">
    <property type="entry name" value="HTHTETR"/>
</dbReference>
<dbReference type="SUPFAM" id="SSF46689">
    <property type="entry name" value="Homeodomain-like"/>
    <property type="match status" value="1"/>
</dbReference>
<dbReference type="PROSITE" id="PS01081">
    <property type="entry name" value="HTH_TETR_1"/>
    <property type="match status" value="1"/>
</dbReference>
<dbReference type="PANTHER" id="PTHR43479:SF11">
    <property type="entry name" value="ACREF_ENVCD OPERON REPRESSOR-RELATED"/>
    <property type="match status" value="1"/>
</dbReference>
<organism evidence="4 5">
    <name type="scientific">Paenibacillus alvei</name>
    <name type="common">Bacillus alvei</name>
    <dbReference type="NCBI Taxonomy" id="44250"/>
    <lineage>
        <taxon>Bacteria</taxon>
        <taxon>Bacillati</taxon>
        <taxon>Bacillota</taxon>
        <taxon>Bacilli</taxon>
        <taxon>Bacillales</taxon>
        <taxon>Paenibacillaceae</taxon>
        <taxon>Paenibacillus</taxon>
    </lineage>
</organism>
<dbReference type="InterPro" id="IPR009057">
    <property type="entry name" value="Homeodomain-like_sf"/>
</dbReference>
<sequence>MMIVDRRTRIIEAATQSFSLYGYKGSTMDQIARLAHVGKGTIYRFFPNKEELLEAIMKGFIQDILEIAKSSIQQGATFLENLHRTLHNVLEFRSKHDLMVVLSHEMREMGTEIVMSKIGKVEDALQHFVKEQVELAIHSGELKSCDAELTAFLFIRTYVALAVDWPKRAQAFHQGQIPQLLEFYLMNGAAQTELRESDNAIHII</sequence>
<dbReference type="EMBL" id="JAMDNP010000003">
    <property type="protein sequence ID" value="MCY9759287.1"/>
    <property type="molecule type" value="Genomic_DNA"/>
</dbReference>
<dbReference type="Proteomes" id="UP001527181">
    <property type="component" value="Unassembled WGS sequence"/>
</dbReference>
<dbReference type="Pfam" id="PF00440">
    <property type="entry name" value="TetR_N"/>
    <property type="match status" value="1"/>
</dbReference>
<name>A0ABT4GRG1_PAEAL</name>
<dbReference type="RefSeq" id="WP_238555787.1">
    <property type="nucleotide sequence ID" value="NZ_JAKOBS010000050.1"/>
</dbReference>
<feature type="DNA-binding region" description="H-T-H motif" evidence="2">
    <location>
        <begin position="27"/>
        <end position="46"/>
    </location>
</feature>
<evidence type="ECO:0000259" key="3">
    <source>
        <dbReference type="PROSITE" id="PS50977"/>
    </source>
</evidence>
<dbReference type="GeneID" id="94488790"/>
<dbReference type="InterPro" id="IPR001647">
    <property type="entry name" value="HTH_TetR"/>
</dbReference>
<evidence type="ECO:0000256" key="1">
    <source>
        <dbReference type="ARBA" id="ARBA00023125"/>
    </source>
</evidence>
<evidence type="ECO:0000313" key="5">
    <source>
        <dbReference type="Proteomes" id="UP001527181"/>
    </source>
</evidence>
<protein>
    <submittedName>
        <fullName evidence="4">TetR/AcrR family transcriptional regulator</fullName>
    </submittedName>
</protein>
<feature type="domain" description="HTH tetR-type" evidence="3">
    <location>
        <begin position="4"/>
        <end position="64"/>
    </location>
</feature>
<dbReference type="InterPro" id="IPR036271">
    <property type="entry name" value="Tet_transcr_reg_TetR-rel_C_sf"/>
</dbReference>